<dbReference type="PANTHER" id="PTHR13318">
    <property type="entry name" value="PARTNER OF PAIRED, ISOFORM B-RELATED"/>
    <property type="match status" value="1"/>
</dbReference>
<evidence type="ECO:0000256" key="1">
    <source>
        <dbReference type="SAM" id="MobiDB-lite"/>
    </source>
</evidence>
<dbReference type="EMBL" id="GG738874">
    <property type="protein sequence ID" value="EFC43410.1"/>
    <property type="molecule type" value="Genomic_DNA"/>
</dbReference>
<dbReference type="AlphaFoldDB" id="D2VIU0"/>
<reference evidence="2 3" key="1">
    <citation type="journal article" date="2010" name="Cell">
        <title>The genome of Naegleria gruberi illuminates early eukaryotic versatility.</title>
        <authorList>
            <person name="Fritz-Laylin L.K."/>
            <person name="Prochnik S.E."/>
            <person name="Ginger M.L."/>
            <person name="Dacks J.B."/>
            <person name="Carpenter M.L."/>
            <person name="Field M.C."/>
            <person name="Kuo A."/>
            <person name="Paredez A."/>
            <person name="Chapman J."/>
            <person name="Pham J."/>
            <person name="Shu S."/>
            <person name="Neupane R."/>
            <person name="Cipriano M."/>
            <person name="Mancuso J."/>
            <person name="Tu H."/>
            <person name="Salamov A."/>
            <person name="Lindquist E."/>
            <person name="Shapiro H."/>
            <person name="Lucas S."/>
            <person name="Grigoriev I.V."/>
            <person name="Cande W.Z."/>
            <person name="Fulton C."/>
            <person name="Rokhsar D.S."/>
            <person name="Dawson S.C."/>
        </authorList>
    </citation>
    <scope>NUCLEOTIDE SEQUENCE [LARGE SCALE GENOMIC DNA]</scope>
    <source>
        <strain evidence="2 3">NEG-M</strain>
    </source>
</reference>
<accession>D2VIU0</accession>
<organism evidence="3">
    <name type="scientific">Naegleria gruberi</name>
    <name type="common">Amoeba</name>
    <dbReference type="NCBI Taxonomy" id="5762"/>
    <lineage>
        <taxon>Eukaryota</taxon>
        <taxon>Discoba</taxon>
        <taxon>Heterolobosea</taxon>
        <taxon>Tetramitia</taxon>
        <taxon>Eutetramitia</taxon>
        <taxon>Vahlkampfiidae</taxon>
        <taxon>Naegleria</taxon>
    </lineage>
</organism>
<dbReference type="InterPro" id="IPR032675">
    <property type="entry name" value="LRR_dom_sf"/>
</dbReference>
<proteinExistence type="predicted"/>
<feature type="compositionally biased region" description="Polar residues" evidence="1">
    <location>
        <begin position="42"/>
        <end position="57"/>
    </location>
</feature>
<dbReference type="GeneID" id="8862008"/>
<protein>
    <submittedName>
        <fullName evidence="2">Predicted protein</fullName>
    </submittedName>
</protein>
<gene>
    <name evidence="2" type="ORF">NAEGRDRAFT_68795</name>
</gene>
<dbReference type="KEGG" id="ngr:NAEGRDRAFT_68795"/>
<dbReference type="Gene3D" id="3.80.10.10">
    <property type="entry name" value="Ribonuclease Inhibitor"/>
    <property type="match status" value="1"/>
</dbReference>
<dbReference type="SUPFAM" id="SSF52047">
    <property type="entry name" value="RNI-like"/>
    <property type="match status" value="1"/>
</dbReference>
<dbReference type="Proteomes" id="UP000006671">
    <property type="component" value="Unassembled WGS sequence"/>
</dbReference>
<evidence type="ECO:0000313" key="2">
    <source>
        <dbReference type="EMBL" id="EFC43410.1"/>
    </source>
</evidence>
<sequence>MKKTVEPSPNNKFIKARDGDSKPNFQPETSHKKAVSIYGGSSKVNSPSRTSNPLPQQSKKHPVVVRKKITKTASTTNQANKETKKPVKKGLDKELLSILPPEIVLEILDYYVGPGFKVCLNPVVIPTREIDLNSLKFDESLFYKQYFGKFTNRGTDTAPKLIFKRAAVVSIDDRRSATEYHRLLTIMTSLNLPIDDYFRTMCWLNIVDRRKAPTDLEERISKRLTYISNVFEKDKSLCEKVTKIDLQRLETFESAVEFGANNFPNLEIVRLGYTNMPTKGYMYQKSFSMAEASDSICKIQNMKEFAYLGDYFSVESMEKISKSTPKLQKLIIESSVSIGKCGNFIGNWQELKEVNVSIQSSYSRSIEVAIGDEQTEFLKALSDLKIEKLTVRHDSICLSTFNRLPSTLTFLDLEHTKINSQLFEGISELVSLKSLYLDCTRGHERDDFKYLKNLPNLELLSVTQSSTCGDIGTKHISMITSLKKVFLLNLSQDQIHDESGMTLSNLPNLEEIDLQYCEITEKTINSIVKKCNNISKIYINGCKKINKAKLLPNIKHLLDEYSFYRIRHSVD</sequence>
<feature type="region of interest" description="Disordered" evidence="1">
    <location>
        <begin position="1"/>
        <end position="65"/>
    </location>
</feature>
<dbReference type="GO" id="GO:0019005">
    <property type="term" value="C:SCF ubiquitin ligase complex"/>
    <property type="evidence" value="ECO:0007669"/>
    <property type="project" value="TreeGrafter"/>
</dbReference>
<keyword evidence="3" id="KW-1185">Reference proteome</keyword>
<dbReference type="RefSeq" id="XP_002676154.1">
    <property type="nucleotide sequence ID" value="XM_002676108.1"/>
</dbReference>
<name>D2VIU0_NAEGR</name>
<evidence type="ECO:0000313" key="3">
    <source>
        <dbReference type="Proteomes" id="UP000006671"/>
    </source>
</evidence>
<dbReference type="VEuPathDB" id="AmoebaDB:NAEGRDRAFT_68795"/>
<dbReference type="OrthoDB" id="550575at2759"/>
<dbReference type="GO" id="GO:0031146">
    <property type="term" value="P:SCF-dependent proteasomal ubiquitin-dependent protein catabolic process"/>
    <property type="evidence" value="ECO:0007669"/>
    <property type="project" value="TreeGrafter"/>
</dbReference>
<dbReference type="InParanoid" id="D2VIU0"/>